<evidence type="ECO:0008006" key="3">
    <source>
        <dbReference type="Google" id="ProtNLM"/>
    </source>
</evidence>
<dbReference type="EMBL" id="LR899010">
    <property type="protein sequence ID" value="CAD7082975.1"/>
    <property type="molecule type" value="Genomic_DNA"/>
</dbReference>
<proteinExistence type="predicted"/>
<evidence type="ECO:0000313" key="1">
    <source>
        <dbReference type="EMBL" id="CAD7082975.1"/>
    </source>
</evidence>
<gene>
    <name evidence="1" type="ORF">HERILL_LOCUS5971</name>
</gene>
<organism evidence="1 2">
    <name type="scientific">Hermetia illucens</name>
    <name type="common">Black soldier fly</name>
    <dbReference type="NCBI Taxonomy" id="343691"/>
    <lineage>
        <taxon>Eukaryota</taxon>
        <taxon>Metazoa</taxon>
        <taxon>Ecdysozoa</taxon>
        <taxon>Arthropoda</taxon>
        <taxon>Hexapoda</taxon>
        <taxon>Insecta</taxon>
        <taxon>Pterygota</taxon>
        <taxon>Neoptera</taxon>
        <taxon>Endopterygota</taxon>
        <taxon>Diptera</taxon>
        <taxon>Brachycera</taxon>
        <taxon>Stratiomyomorpha</taxon>
        <taxon>Stratiomyidae</taxon>
        <taxon>Hermetiinae</taxon>
        <taxon>Hermetia</taxon>
    </lineage>
</organism>
<protein>
    <recommendedName>
        <fullName evidence="3">CCHC-type domain-containing protein</fullName>
    </recommendedName>
</protein>
<dbReference type="InParanoid" id="A0A7R8ULP1"/>
<sequence>MVITTDAIKRKLMDTEPEDSDANSAFACFRRNHSFINQSKNVKSVQSMAKKDGGNAQVSTSIKGKQNVKYYSCKQHGHYRNQCTFKCNKDPENKSSKTSNAFSAVFFNRILDENDRYVDSGASSHLTSNKDWMIDGCYSGIKKEIVMAN</sequence>
<accession>A0A7R8ULP1</accession>
<keyword evidence="2" id="KW-1185">Reference proteome</keyword>
<reference evidence="1 2" key="1">
    <citation type="submission" date="2020-11" db="EMBL/GenBank/DDBJ databases">
        <authorList>
            <person name="Wallbank WR R."/>
            <person name="Pardo Diaz C."/>
            <person name="Kozak K."/>
            <person name="Martin S."/>
            <person name="Jiggins C."/>
            <person name="Moest M."/>
            <person name="Warren A I."/>
            <person name="Generalovic N T."/>
            <person name="Byers J.R.P. K."/>
            <person name="Montejo-Kovacevich G."/>
            <person name="Yen C E."/>
        </authorList>
    </citation>
    <scope>NUCLEOTIDE SEQUENCE [LARGE SCALE GENOMIC DNA]</scope>
</reference>
<name>A0A7R8ULP1_HERIL</name>
<dbReference type="AlphaFoldDB" id="A0A7R8ULP1"/>
<evidence type="ECO:0000313" key="2">
    <source>
        <dbReference type="Proteomes" id="UP000594454"/>
    </source>
</evidence>
<dbReference type="Proteomes" id="UP000594454">
    <property type="component" value="Chromosome 2"/>
</dbReference>